<dbReference type="RefSeq" id="WP_158870539.1">
    <property type="nucleotide sequence ID" value="NZ_CP046401.1"/>
</dbReference>
<dbReference type="Pfam" id="PF19268">
    <property type="entry name" value="CIS_TMP"/>
    <property type="match status" value="1"/>
</dbReference>
<sequence length="484" mass="56518">MEDTKHIIHKLFVEVNTSDVKEANNIKNNIDLFLKNEVLPELEKLLDKYGPTELISRIESLDIDFGVSVSENKSFWKTEIIEQFEKQLLHQLKSAKQFKINKKSSNSVLLSESGNNQEVFFFFLENGYLPWYGRETQIVKFEQDVLVKTVQLDDIFFDRLIQIFTQKTESIERFVNQFSPELVVIFLVRLNQGLKDRKTEILSSLKNNNGLFAAKWLQILLIVSTHQPVELIVDTIENWFWFLRKPVSGWPHKDKKEASLFFKLFLAATRESTVSNKKFQNILNQSLSIVAMEKTLPEPFGKISKQRKKSEEHFFDKKQDEIAVQNAGVILLHPFLKSFYSELNIIDKTGKLKESKKELATQILHFMATGEENVFESNLVFEKFLCGLPLHTTVQRESLLTAKVKEEVDNLLKNVIQYWQALKNTSPDGLREAFLQRDGKLIQNERNFNLVVERKALDVLLDKLPWNLSMVKIPWMDRLVYVDW</sequence>
<protein>
    <submittedName>
        <fullName evidence="1">Uncharacterized protein</fullName>
    </submittedName>
</protein>
<dbReference type="Proteomes" id="UP000428260">
    <property type="component" value="Chromosome"/>
</dbReference>
<name>A0A6I6K0S9_9BACT</name>
<dbReference type="KEGG" id="mcos:GM418_26320"/>
<reference evidence="1 2" key="1">
    <citation type="submission" date="2019-11" db="EMBL/GenBank/DDBJ databases">
        <authorList>
            <person name="Zheng R.K."/>
            <person name="Sun C.M."/>
        </authorList>
    </citation>
    <scope>NUCLEOTIDE SEQUENCE [LARGE SCALE GENOMIC DNA]</scope>
    <source>
        <strain evidence="1 2">WC007</strain>
    </source>
</reference>
<accession>A0A6I6K0S9</accession>
<keyword evidence="2" id="KW-1185">Reference proteome</keyword>
<evidence type="ECO:0000313" key="1">
    <source>
        <dbReference type="EMBL" id="QGY47050.1"/>
    </source>
</evidence>
<dbReference type="AlphaFoldDB" id="A0A6I6K0S9"/>
<dbReference type="EMBL" id="CP046401">
    <property type="protein sequence ID" value="QGY47050.1"/>
    <property type="molecule type" value="Genomic_DNA"/>
</dbReference>
<gene>
    <name evidence="1" type="ORF">GM418_26320</name>
</gene>
<evidence type="ECO:0000313" key="2">
    <source>
        <dbReference type="Proteomes" id="UP000428260"/>
    </source>
</evidence>
<dbReference type="InterPro" id="IPR045538">
    <property type="entry name" value="CIS_TMP"/>
</dbReference>
<proteinExistence type="predicted"/>
<organism evidence="1 2">
    <name type="scientific">Maribellus comscasis</name>
    <dbReference type="NCBI Taxonomy" id="2681766"/>
    <lineage>
        <taxon>Bacteria</taxon>
        <taxon>Pseudomonadati</taxon>
        <taxon>Bacteroidota</taxon>
        <taxon>Bacteroidia</taxon>
        <taxon>Marinilabiliales</taxon>
        <taxon>Prolixibacteraceae</taxon>
        <taxon>Maribellus</taxon>
    </lineage>
</organism>